<evidence type="ECO:0000256" key="2">
    <source>
        <dbReference type="SAM" id="Phobius"/>
    </source>
</evidence>
<dbReference type="GO" id="GO:0009003">
    <property type="term" value="F:signal peptidase activity"/>
    <property type="evidence" value="ECO:0007669"/>
    <property type="project" value="UniProtKB-EC"/>
</dbReference>
<dbReference type="EMBL" id="JANQBD010000027">
    <property type="protein sequence ID" value="MCR8635418.1"/>
    <property type="molecule type" value="Genomic_DNA"/>
</dbReference>
<proteinExistence type="predicted"/>
<name>A0ABT1YQF7_9BACL</name>
<dbReference type="EC" id="3.4.21.89" evidence="1"/>
<accession>A0ABT1YQF7</accession>
<keyword evidence="2" id="KW-0472">Membrane</keyword>
<dbReference type="InterPro" id="IPR001733">
    <property type="entry name" value="Peptidase_S26B"/>
</dbReference>
<evidence type="ECO:0000256" key="1">
    <source>
        <dbReference type="NCBIfam" id="TIGR02228"/>
    </source>
</evidence>
<sequence>MLFSKEVIHLLTYAISKYGSIELPAQGNSMFPFIRKGDICRFIPCDASALKKGDIILFHTATGQLIAHRYYELKPINNQIQYLFKGDTNLGFDKPVSREQIIGKLIQIQKNKRPILVTDWAAYFWGKLILAFPIISYLLRKYLNFKENRPSGATL</sequence>
<organism evidence="3 4">
    <name type="scientific">Paenibacillus radicis</name>
    <name type="common">ex Xue et al. 2023</name>
    <dbReference type="NCBI Taxonomy" id="2972489"/>
    <lineage>
        <taxon>Bacteria</taxon>
        <taxon>Bacillati</taxon>
        <taxon>Bacillota</taxon>
        <taxon>Bacilli</taxon>
        <taxon>Bacillales</taxon>
        <taxon>Paenibacillaceae</taxon>
        <taxon>Paenibacillus</taxon>
    </lineage>
</organism>
<comment type="caution">
    <text evidence="3">The sequence shown here is derived from an EMBL/GenBank/DDBJ whole genome shotgun (WGS) entry which is preliminary data.</text>
</comment>
<evidence type="ECO:0000313" key="3">
    <source>
        <dbReference type="EMBL" id="MCR8635418.1"/>
    </source>
</evidence>
<evidence type="ECO:0000313" key="4">
    <source>
        <dbReference type="Proteomes" id="UP001300012"/>
    </source>
</evidence>
<keyword evidence="3" id="KW-0378">Hydrolase</keyword>
<dbReference type="CDD" id="cd06462">
    <property type="entry name" value="Peptidase_S24_S26"/>
    <property type="match status" value="1"/>
</dbReference>
<keyword evidence="4" id="KW-1185">Reference proteome</keyword>
<reference evidence="3 4" key="1">
    <citation type="submission" date="2022-08" db="EMBL/GenBank/DDBJ databases">
        <title>Paenibacillus endoradicis sp. nov., Paenibacillus radicibacter sp. nov and Paenibacillus pararadicis sp. nov., three cold-adapted plant growth-promoting bacteria isolated from root of Larix gmelinii in Great Khingan.</title>
        <authorList>
            <person name="Xue H."/>
        </authorList>
    </citation>
    <scope>NUCLEOTIDE SEQUENCE [LARGE SCALE GENOMIC DNA]</scope>
    <source>
        <strain evidence="3 4">N5-1-1-5</strain>
    </source>
</reference>
<dbReference type="NCBIfam" id="TIGR02228">
    <property type="entry name" value="sigpep_I_arch"/>
    <property type="match status" value="1"/>
</dbReference>
<gene>
    <name evidence="3" type="ORF">NV381_29865</name>
</gene>
<keyword evidence="2" id="KW-1133">Transmembrane helix</keyword>
<feature type="transmembrane region" description="Helical" evidence="2">
    <location>
        <begin position="120"/>
        <end position="139"/>
    </location>
</feature>
<dbReference type="Proteomes" id="UP001300012">
    <property type="component" value="Unassembled WGS sequence"/>
</dbReference>
<keyword evidence="2" id="KW-0812">Transmembrane</keyword>
<protein>
    <recommendedName>
        <fullName evidence="1">Signal peptidase I</fullName>
        <ecNumber evidence="1">3.4.21.89</ecNumber>
    </recommendedName>
</protein>